<keyword evidence="2" id="KW-0472">Membrane</keyword>
<keyword evidence="1" id="KW-0175">Coiled coil</keyword>
<accession>A0A7G1G9J5</accession>
<name>A0A7G1G9J5_9BACT</name>
<dbReference type="EMBL" id="AP018712">
    <property type="protein sequence ID" value="BBE31904.1"/>
    <property type="molecule type" value="Genomic_DNA"/>
</dbReference>
<feature type="transmembrane region" description="Helical" evidence="2">
    <location>
        <begin position="20"/>
        <end position="41"/>
    </location>
</feature>
<dbReference type="AlphaFoldDB" id="A0A7G1G9J5"/>
<protein>
    <submittedName>
        <fullName evidence="3">Uncharacterized protein</fullName>
    </submittedName>
</protein>
<proteinExistence type="predicted"/>
<gene>
    <name evidence="3" type="ORF">OSSY52_20450</name>
</gene>
<evidence type="ECO:0000313" key="4">
    <source>
        <dbReference type="Proteomes" id="UP000516361"/>
    </source>
</evidence>
<dbReference type="Proteomes" id="UP000516361">
    <property type="component" value="Chromosome"/>
</dbReference>
<evidence type="ECO:0000256" key="1">
    <source>
        <dbReference type="SAM" id="Coils"/>
    </source>
</evidence>
<evidence type="ECO:0000256" key="2">
    <source>
        <dbReference type="SAM" id="Phobius"/>
    </source>
</evidence>
<keyword evidence="4" id="KW-1185">Reference proteome</keyword>
<keyword evidence="2" id="KW-0812">Transmembrane</keyword>
<reference evidence="3 4" key="1">
    <citation type="submission" date="2018-06" db="EMBL/GenBank/DDBJ databases">
        <title>Genome sequencing of Oceanotoga sp. sy52.</title>
        <authorList>
            <person name="Mori K."/>
        </authorList>
    </citation>
    <scope>NUCLEOTIDE SEQUENCE [LARGE SCALE GENOMIC DNA]</scope>
    <source>
        <strain evidence="4">sy52</strain>
    </source>
</reference>
<organism evidence="3 4">
    <name type="scientific">Tepiditoga spiralis</name>
    <dbReference type="NCBI Taxonomy" id="2108365"/>
    <lineage>
        <taxon>Bacteria</taxon>
        <taxon>Thermotogati</taxon>
        <taxon>Thermotogota</taxon>
        <taxon>Thermotogae</taxon>
        <taxon>Petrotogales</taxon>
        <taxon>Petrotogaceae</taxon>
        <taxon>Tepiditoga</taxon>
    </lineage>
</organism>
<sequence>MSTKSIRIEKTEVKTIDLTFWSILFMILIAVVVWISLFLNFGKNVESYRESLAVSQKKINGTEQKIVQLNDEIAKITQILNSYEGK</sequence>
<dbReference type="InParanoid" id="A0A7G1G9J5"/>
<dbReference type="RefSeq" id="WP_190614755.1">
    <property type="nucleotide sequence ID" value="NZ_AP018712.1"/>
</dbReference>
<evidence type="ECO:0000313" key="3">
    <source>
        <dbReference type="EMBL" id="BBE31904.1"/>
    </source>
</evidence>
<keyword evidence="2" id="KW-1133">Transmembrane helix</keyword>
<dbReference type="KEGG" id="ocy:OSSY52_20450"/>
<feature type="coiled-coil region" evidence="1">
    <location>
        <begin position="52"/>
        <end position="86"/>
    </location>
</feature>